<gene>
    <name evidence="3" type="ORF">AYR63_01625</name>
</gene>
<dbReference type="OrthoDB" id="2143285at2"/>
<keyword evidence="2" id="KW-0472">Membrane</keyword>
<dbReference type="SUPFAM" id="SSF103473">
    <property type="entry name" value="MFS general substrate transporter"/>
    <property type="match status" value="1"/>
</dbReference>
<dbReference type="AlphaFoldDB" id="A0A1B2IV88"/>
<dbReference type="KEGG" id="lpd:AYR62_01325"/>
<dbReference type="STRING" id="240427.AYR62_01325"/>
<evidence type="ECO:0000256" key="2">
    <source>
        <dbReference type="SAM" id="Phobius"/>
    </source>
</evidence>
<feature type="region of interest" description="Disordered" evidence="1">
    <location>
        <begin position="1"/>
        <end position="31"/>
    </location>
</feature>
<evidence type="ECO:0000313" key="3">
    <source>
        <dbReference type="EMBL" id="ANZ65965.1"/>
    </source>
</evidence>
<dbReference type="InterPro" id="IPR009214">
    <property type="entry name" value="DUF1129"/>
</dbReference>
<dbReference type="Pfam" id="PF06570">
    <property type="entry name" value="DUF1129"/>
    <property type="match status" value="1"/>
</dbReference>
<accession>A0A1B2IV88</accession>
<proteinExistence type="predicted"/>
<feature type="compositionally biased region" description="Basic and acidic residues" evidence="1">
    <location>
        <begin position="16"/>
        <end position="31"/>
    </location>
</feature>
<feature type="transmembrane region" description="Helical" evidence="2">
    <location>
        <begin position="153"/>
        <end position="171"/>
    </location>
</feature>
<evidence type="ECO:0000313" key="4">
    <source>
        <dbReference type="Proteomes" id="UP000093267"/>
    </source>
</evidence>
<dbReference type="EMBL" id="CP014924">
    <property type="protein sequence ID" value="ANZ65965.1"/>
    <property type="molecule type" value="Genomic_DNA"/>
</dbReference>
<feature type="transmembrane region" description="Helical" evidence="2">
    <location>
        <begin position="219"/>
        <end position="236"/>
    </location>
</feature>
<protein>
    <recommendedName>
        <fullName evidence="5">DUF1129 domain-containing protein</fullName>
    </recommendedName>
</protein>
<feature type="transmembrane region" description="Helical" evidence="2">
    <location>
        <begin position="120"/>
        <end position="141"/>
    </location>
</feature>
<evidence type="ECO:0008006" key="5">
    <source>
        <dbReference type="Google" id="ProtNLM"/>
    </source>
</evidence>
<dbReference type="RefSeq" id="WP_065901252.1">
    <property type="nucleotide sequence ID" value="NZ_CP014912.1"/>
</dbReference>
<dbReference type="InterPro" id="IPR036259">
    <property type="entry name" value="MFS_trans_sf"/>
</dbReference>
<organism evidence="3 4">
    <name type="scientific">Secundilactobacillus paracollinoides</name>
    <dbReference type="NCBI Taxonomy" id="240427"/>
    <lineage>
        <taxon>Bacteria</taxon>
        <taxon>Bacillati</taxon>
        <taxon>Bacillota</taxon>
        <taxon>Bacilli</taxon>
        <taxon>Lactobacillales</taxon>
        <taxon>Lactobacillaceae</taxon>
        <taxon>Secundilactobacillus</taxon>
    </lineage>
</organism>
<dbReference type="Proteomes" id="UP000093267">
    <property type="component" value="Chromosome"/>
</dbReference>
<keyword evidence="2" id="KW-0812">Transmembrane</keyword>
<keyword evidence="2" id="KW-1133">Transmembrane helix</keyword>
<evidence type="ECO:0000256" key="1">
    <source>
        <dbReference type="SAM" id="MobiDB-lite"/>
    </source>
</evidence>
<feature type="transmembrane region" description="Helical" evidence="2">
    <location>
        <begin position="183"/>
        <end position="207"/>
    </location>
</feature>
<reference evidence="3 4" key="1">
    <citation type="submission" date="2016-03" db="EMBL/GenBank/DDBJ databases">
        <title>Pediococcus and Lactobacillus from brewery environment - whole genome sequencing and assembly.</title>
        <authorList>
            <person name="Behr J."/>
            <person name="Geissler A.J."/>
            <person name="Vogel R.F."/>
        </authorList>
    </citation>
    <scope>NUCLEOTIDE SEQUENCE [LARGE SCALE GENOMIC DNA]</scope>
    <source>
        <strain evidence="3 4">TMW 1.1995</strain>
    </source>
</reference>
<sequence length="255" mass="28631">MSENEPRNAGAQQRNRNADVHQDRNSAAKSERAVFDNIGLTKRNADYMYRFNQALQEQPKLSVDKKSEIVNQMVADLQEGQRTGKTAKNLFGGDVHARVKEIVEGPKRDASAPDPYWPSALYNGLWFFTIFSLMFGILYIVSPSAQKNGSPVGITSIILSGVIAGLALPAIPRMFDSKRKHSLNLWIRILLAILFVVAWLVLFYGMAYLPGFLNPVMTPWAQLVLGVLTGVGAWFVKQHYDLRQGFFSGNTQRRR</sequence>
<name>A0A1B2IV88_9LACO</name>
<keyword evidence="4" id="KW-1185">Reference proteome</keyword>